<name>X1JTR7_9ZZZZ</name>
<reference evidence="1" key="1">
    <citation type="journal article" date="2014" name="Front. Microbiol.">
        <title>High frequency of phylogenetically diverse reductive dehalogenase-homologous genes in deep subseafloor sedimentary metagenomes.</title>
        <authorList>
            <person name="Kawai M."/>
            <person name="Futagami T."/>
            <person name="Toyoda A."/>
            <person name="Takaki Y."/>
            <person name="Nishi S."/>
            <person name="Hori S."/>
            <person name="Arai W."/>
            <person name="Tsubouchi T."/>
            <person name="Morono Y."/>
            <person name="Uchiyama I."/>
            <person name="Ito T."/>
            <person name="Fujiyama A."/>
            <person name="Inagaki F."/>
            <person name="Takami H."/>
        </authorList>
    </citation>
    <scope>NUCLEOTIDE SEQUENCE</scope>
    <source>
        <strain evidence="1">Expedition CK06-06</strain>
    </source>
</reference>
<gene>
    <name evidence="1" type="ORF">S03H2_51424</name>
</gene>
<organism evidence="1">
    <name type="scientific">marine sediment metagenome</name>
    <dbReference type="NCBI Taxonomy" id="412755"/>
    <lineage>
        <taxon>unclassified sequences</taxon>
        <taxon>metagenomes</taxon>
        <taxon>ecological metagenomes</taxon>
    </lineage>
</organism>
<sequence length="205" mass="22051">MLTAKLIMERLNKEGRVLERREQLSRSIVLQFLRLLYIKHTQANLVVTDISNTARTVDSSNLLNMAVAGPAGFSGIIHLQSATAAISGENIGIQVGTGTTAPTPTDYVMETRIDHGQAAGEFEYGGTELLALVISDPNGEFTIRRYFTNDSGGSITVNEVGIYAVASIADDSFYAFLAARDKVDPGVAVADGKILRVTYVPQITV</sequence>
<evidence type="ECO:0000313" key="1">
    <source>
        <dbReference type="EMBL" id="GAH73198.1"/>
    </source>
</evidence>
<proteinExistence type="predicted"/>
<dbReference type="AlphaFoldDB" id="X1JTR7"/>
<accession>X1JTR7</accession>
<protein>
    <submittedName>
        <fullName evidence="1">Uncharacterized protein</fullName>
    </submittedName>
</protein>
<dbReference type="EMBL" id="BARU01032621">
    <property type="protein sequence ID" value="GAH73198.1"/>
    <property type="molecule type" value="Genomic_DNA"/>
</dbReference>
<comment type="caution">
    <text evidence="1">The sequence shown here is derived from an EMBL/GenBank/DDBJ whole genome shotgun (WGS) entry which is preliminary data.</text>
</comment>